<dbReference type="PANTHER" id="PTHR42745:SF1">
    <property type="entry name" value="ARABINOSE 5-PHOSPHATE ISOMERASE KDSD"/>
    <property type="match status" value="1"/>
</dbReference>
<sequence>MGYRRLFDILGYRLPHPPDSAKRMTDRSTFQQLGRAVIELEAGALGALAGRVDAQFARACEIILAAAGRVIVTGMGKSGHIGGKIAATLASTGTPSFFVHPGEASHGDLGMITPGDVVLAISNSGETAEILTILPIIKRMGVKLVAFIGNHDSTLARQADAAISVAVEREACPHNLAPTASTTAALAMGDALAVTLLKSRGFTKEDFARSHPAGSLGRRLLLYVSDVMHTGDAIPLVGEDAALREALLEMTGKGLGMTGVVDGSNRLVGIFTDGDLRRVLSRGVDMNSAKIAEAMTRAPKTTRADRLAAETVQLMRALKINGLFVVDDDNRVVGALNMHDLLRAGVV</sequence>
<dbReference type="PROSITE" id="PS51464">
    <property type="entry name" value="SIS"/>
    <property type="match status" value="1"/>
</dbReference>
<evidence type="ECO:0000313" key="14">
    <source>
        <dbReference type="EMBL" id="OGI45052.1"/>
    </source>
</evidence>
<dbReference type="InterPro" id="IPR004800">
    <property type="entry name" value="KdsD/KpsF-type"/>
</dbReference>
<name>A0A1F6TIV9_9PROT</name>
<comment type="pathway">
    <text evidence="6">Carbohydrate biosynthesis; 3-deoxy-D-manno-octulosonate biosynthesis; 3-deoxy-D-manno-octulosonate from D-ribulose 5-phosphate: step 1/3.</text>
</comment>
<evidence type="ECO:0000256" key="6">
    <source>
        <dbReference type="ARBA" id="ARBA00060658"/>
    </source>
</evidence>
<dbReference type="CDD" id="cd04604">
    <property type="entry name" value="CBS_pair_SIS_assoc"/>
    <property type="match status" value="1"/>
</dbReference>
<keyword evidence="4 11" id="KW-0129">CBS domain</keyword>
<dbReference type="InterPro" id="IPR046342">
    <property type="entry name" value="CBS_dom_sf"/>
</dbReference>
<evidence type="ECO:0000256" key="8">
    <source>
        <dbReference type="PIRNR" id="PIRNR004692"/>
    </source>
</evidence>
<keyword evidence="9" id="KW-0862">Zinc</keyword>
<keyword evidence="9" id="KW-0479">Metal-binding</keyword>
<dbReference type="FunFam" id="3.40.50.10490:FF:000011">
    <property type="entry name" value="Arabinose 5-phosphate isomerase"/>
    <property type="match status" value="1"/>
</dbReference>
<dbReference type="InterPro" id="IPR001347">
    <property type="entry name" value="SIS_dom"/>
</dbReference>
<keyword evidence="3" id="KW-0677">Repeat</keyword>
<feature type="domain" description="CBS" evidence="12">
    <location>
        <begin position="295"/>
        <end position="347"/>
    </location>
</feature>
<dbReference type="NCBIfam" id="TIGR00393">
    <property type="entry name" value="kpsF"/>
    <property type="match status" value="1"/>
</dbReference>
<dbReference type="CDD" id="cd05014">
    <property type="entry name" value="SIS_Kpsf"/>
    <property type="match status" value="1"/>
</dbReference>
<evidence type="ECO:0000256" key="2">
    <source>
        <dbReference type="ARBA" id="ARBA00008165"/>
    </source>
</evidence>
<evidence type="ECO:0000256" key="4">
    <source>
        <dbReference type="ARBA" id="ARBA00023122"/>
    </source>
</evidence>
<proteinExistence type="inferred from homology"/>
<feature type="site" description="Catalytically relevant" evidence="10">
    <location>
        <position position="170"/>
    </location>
</feature>
<dbReference type="Pfam" id="PF01380">
    <property type="entry name" value="SIS"/>
    <property type="match status" value="1"/>
</dbReference>
<dbReference type="SMART" id="SM00116">
    <property type="entry name" value="CBS"/>
    <property type="match status" value="2"/>
</dbReference>
<protein>
    <recommendedName>
        <fullName evidence="7">Arabinose 5-phosphate isomerase KdsD</fullName>
    </recommendedName>
</protein>
<dbReference type="PROSITE" id="PS51371">
    <property type="entry name" value="CBS"/>
    <property type="match status" value="2"/>
</dbReference>
<feature type="domain" description="SIS" evidence="13">
    <location>
        <begin position="59"/>
        <end position="202"/>
    </location>
</feature>
<dbReference type="SUPFAM" id="SSF53697">
    <property type="entry name" value="SIS domain"/>
    <property type="match status" value="1"/>
</dbReference>
<dbReference type="Gene3D" id="3.40.50.10490">
    <property type="entry name" value="Glucose-6-phosphate isomerase like protein, domain 1"/>
    <property type="match status" value="1"/>
</dbReference>
<dbReference type="InterPro" id="IPR046348">
    <property type="entry name" value="SIS_dom_sf"/>
</dbReference>
<evidence type="ECO:0000256" key="7">
    <source>
        <dbReference type="ARBA" id="ARBA00071659"/>
    </source>
</evidence>
<evidence type="ECO:0000256" key="10">
    <source>
        <dbReference type="PIRSR" id="PIRSR004692-3"/>
    </source>
</evidence>
<accession>A0A1F6TIV9</accession>
<dbReference type="GO" id="GO:1901135">
    <property type="term" value="P:carbohydrate derivative metabolic process"/>
    <property type="evidence" value="ECO:0007669"/>
    <property type="project" value="InterPro"/>
</dbReference>
<evidence type="ECO:0000256" key="3">
    <source>
        <dbReference type="ARBA" id="ARBA00022737"/>
    </source>
</evidence>
<dbReference type="EMBL" id="MFST01000022">
    <property type="protein sequence ID" value="OGI45052.1"/>
    <property type="molecule type" value="Genomic_DNA"/>
</dbReference>
<evidence type="ECO:0000313" key="15">
    <source>
        <dbReference type="Proteomes" id="UP000179344"/>
    </source>
</evidence>
<dbReference type="AlphaFoldDB" id="A0A1F6TIV9"/>
<feature type="binding site" evidence="9">
    <location>
        <position position="100"/>
    </location>
    <ligand>
        <name>Zn(2+)</name>
        <dbReference type="ChEBI" id="CHEBI:29105"/>
    </ligand>
</feature>
<gene>
    <name evidence="14" type="ORF">A2V92_05725</name>
</gene>
<dbReference type="GO" id="GO:0019146">
    <property type="term" value="F:arabinose-5-phosphate isomerase activity"/>
    <property type="evidence" value="ECO:0007669"/>
    <property type="project" value="UniProtKB-ARBA"/>
</dbReference>
<evidence type="ECO:0000259" key="13">
    <source>
        <dbReference type="PROSITE" id="PS51464"/>
    </source>
</evidence>
<dbReference type="GO" id="GO:0046872">
    <property type="term" value="F:metal ion binding"/>
    <property type="evidence" value="ECO:0007669"/>
    <property type="project" value="UniProtKB-KW"/>
</dbReference>
<dbReference type="InterPro" id="IPR035474">
    <property type="entry name" value="SIS_Kpsf"/>
</dbReference>
<evidence type="ECO:0000256" key="5">
    <source>
        <dbReference type="ARBA" id="ARBA00023235"/>
    </source>
</evidence>
<dbReference type="Proteomes" id="UP000179344">
    <property type="component" value="Unassembled WGS sequence"/>
</dbReference>
<dbReference type="FunFam" id="3.10.580.10:FF:000007">
    <property type="entry name" value="Arabinose 5-phosphate isomerase"/>
    <property type="match status" value="1"/>
</dbReference>
<organism evidence="14 15">
    <name type="scientific">Candidatus Muproteobacteria bacterium RBG_16_65_31</name>
    <dbReference type="NCBI Taxonomy" id="1817759"/>
    <lineage>
        <taxon>Bacteria</taxon>
        <taxon>Pseudomonadati</taxon>
        <taxon>Pseudomonadota</taxon>
        <taxon>Candidatus Muproteobacteria</taxon>
    </lineage>
</organism>
<dbReference type="InterPro" id="IPR000644">
    <property type="entry name" value="CBS_dom"/>
</dbReference>
<dbReference type="PIRSF" id="PIRSF004692">
    <property type="entry name" value="KdsD_KpsF"/>
    <property type="match status" value="1"/>
</dbReference>
<feature type="domain" description="CBS" evidence="12">
    <location>
        <begin position="228"/>
        <end position="286"/>
    </location>
</feature>
<dbReference type="Gene3D" id="3.10.580.10">
    <property type="entry name" value="CBS-domain"/>
    <property type="match status" value="1"/>
</dbReference>
<comment type="pathway">
    <text evidence="1">Bacterial outer membrane biogenesis; lipopolysaccharide biosynthesis.</text>
</comment>
<feature type="site" description="Catalytically relevant" evidence="10">
    <location>
        <position position="129"/>
    </location>
</feature>
<reference evidence="14 15" key="1">
    <citation type="journal article" date="2016" name="Nat. Commun.">
        <title>Thousands of microbial genomes shed light on interconnected biogeochemical processes in an aquifer system.</title>
        <authorList>
            <person name="Anantharaman K."/>
            <person name="Brown C.T."/>
            <person name="Hug L.A."/>
            <person name="Sharon I."/>
            <person name="Castelle C.J."/>
            <person name="Probst A.J."/>
            <person name="Thomas B.C."/>
            <person name="Singh A."/>
            <person name="Wilkins M.J."/>
            <person name="Karaoz U."/>
            <person name="Brodie E.L."/>
            <person name="Williams K.H."/>
            <person name="Hubbard S.S."/>
            <person name="Banfield J.F."/>
        </authorList>
    </citation>
    <scope>NUCLEOTIDE SEQUENCE [LARGE SCALE GENOMIC DNA]</scope>
</reference>
<evidence type="ECO:0000259" key="12">
    <source>
        <dbReference type="PROSITE" id="PS51371"/>
    </source>
</evidence>
<dbReference type="GO" id="GO:0005975">
    <property type="term" value="P:carbohydrate metabolic process"/>
    <property type="evidence" value="ECO:0007669"/>
    <property type="project" value="InterPro"/>
</dbReference>
<dbReference type="InterPro" id="IPR050986">
    <property type="entry name" value="GutQ/KpsF_isomerases"/>
</dbReference>
<dbReference type="Pfam" id="PF00571">
    <property type="entry name" value="CBS"/>
    <property type="match status" value="2"/>
</dbReference>
<comment type="similarity">
    <text evidence="2 8">Belongs to the SIS family. GutQ/KpsF subfamily.</text>
</comment>
<feature type="site" description="Catalytically relevant" evidence="10">
    <location>
        <position position="211"/>
    </location>
</feature>
<dbReference type="GO" id="GO:0097367">
    <property type="term" value="F:carbohydrate derivative binding"/>
    <property type="evidence" value="ECO:0007669"/>
    <property type="project" value="InterPro"/>
</dbReference>
<dbReference type="PANTHER" id="PTHR42745">
    <property type="match status" value="1"/>
</dbReference>
<keyword evidence="5 14" id="KW-0413">Isomerase</keyword>
<feature type="site" description="Catalytically relevant" evidence="10">
    <location>
        <position position="77"/>
    </location>
</feature>
<comment type="caution">
    <text evidence="14">The sequence shown here is derived from an EMBL/GenBank/DDBJ whole genome shotgun (WGS) entry which is preliminary data.</text>
</comment>
<evidence type="ECO:0000256" key="11">
    <source>
        <dbReference type="PROSITE-ProRule" id="PRU00703"/>
    </source>
</evidence>
<evidence type="ECO:0000256" key="1">
    <source>
        <dbReference type="ARBA" id="ARBA00004756"/>
    </source>
</evidence>
<evidence type="ECO:0000256" key="9">
    <source>
        <dbReference type="PIRSR" id="PIRSR004692-2"/>
    </source>
</evidence>